<feature type="region of interest" description="Disordered" evidence="1">
    <location>
        <begin position="1"/>
        <end position="56"/>
    </location>
</feature>
<keyword evidence="2" id="KW-1185">Reference proteome</keyword>
<dbReference type="PANTHER" id="PTHR33477">
    <property type="entry name" value="P-LOOP NTPASE DOMAIN-CONTAINING PROTEIN LPA1 HOMOLOG 1"/>
    <property type="match status" value="1"/>
</dbReference>
<name>A0AB40CNS1_DIOCR</name>
<feature type="compositionally biased region" description="Acidic residues" evidence="1">
    <location>
        <begin position="7"/>
        <end position="16"/>
    </location>
</feature>
<organism evidence="2 3">
    <name type="scientific">Dioscorea cayennensis subsp. rotundata</name>
    <name type="common">White Guinea yam</name>
    <name type="synonym">Dioscorea rotundata</name>
    <dbReference type="NCBI Taxonomy" id="55577"/>
    <lineage>
        <taxon>Eukaryota</taxon>
        <taxon>Viridiplantae</taxon>
        <taxon>Streptophyta</taxon>
        <taxon>Embryophyta</taxon>
        <taxon>Tracheophyta</taxon>
        <taxon>Spermatophyta</taxon>
        <taxon>Magnoliopsida</taxon>
        <taxon>Liliopsida</taxon>
        <taxon>Dioscoreales</taxon>
        <taxon>Dioscoreaceae</taxon>
        <taxon>Dioscorea</taxon>
    </lineage>
</organism>
<dbReference type="Pfam" id="PF13238">
    <property type="entry name" value="AAA_18"/>
    <property type="match status" value="1"/>
</dbReference>
<dbReference type="InterPro" id="IPR027417">
    <property type="entry name" value="P-loop_NTPase"/>
</dbReference>
<protein>
    <submittedName>
        <fullName evidence="3">LOW QUALITY PROTEIN: uncharacterized protein LOC120278990</fullName>
    </submittedName>
</protein>
<reference evidence="3" key="1">
    <citation type="submission" date="2025-08" db="UniProtKB">
        <authorList>
            <consortium name="RefSeq"/>
        </authorList>
    </citation>
    <scope>IDENTIFICATION</scope>
</reference>
<feature type="compositionally biased region" description="Low complexity" evidence="1">
    <location>
        <begin position="47"/>
        <end position="56"/>
    </location>
</feature>
<evidence type="ECO:0000313" key="3">
    <source>
        <dbReference type="RefSeq" id="XP_039141735.1"/>
    </source>
</evidence>
<dbReference type="Proteomes" id="UP001515500">
    <property type="component" value="Chromosome 16"/>
</dbReference>
<dbReference type="Gene3D" id="3.40.50.300">
    <property type="entry name" value="P-loop containing nucleotide triphosphate hydrolases"/>
    <property type="match status" value="1"/>
</dbReference>
<dbReference type="RefSeq" id="XP_039141735.1">
    <property type="nucleotide sequence ID" value="XM_039285801.1"/>
</dbReference>
<dbReference type="SUPFAM" id="SSF52540">
    <property type="entry name" value="P-loop containing nucleoside triphosphate hydrolases"/>
    <property type="match status" value="1"/>
</dbReference>
<evidence type="ECO:0000313" key="2">
    <source>
        <dbReference type="Proteomes" id="UP001515500"/>
    </source>
</evidence>
<accession>A0AB40CNS1</accession>
<dbReference type="AlphaFoldDB" id="A0AB40CNS1"/>
<proteinExistence type="predicted"/>
<dbReference type="PANTHER" id="PTHR33477:SF2">
    <property type="entry name" value="2-PHOSPHOGLYCERATE KINASE"/>
    <property type="match status" value="1"/>
</dbReference>
<dbReference type="GeneID" id="120278990"/>
<evidence type="ECO:0000256" key="1">
    <source>
        <dbReference type="SAM" id="MobiDB-lite"/>
    </source>
</evidence>
<sequence>MGSASMEGDDRDDEVDSLMARGTKKGKDLIVSSTPPAGDSPDGGTDSPSLPRSRLSTRNASSKYDFVKVKVWLGDNADHYYVLSRFLLSRMLTVTKIPNHVAVKIALELKKLLVDNSLLDVSQSDLEANLFKLMDRRGFGEEYINRYKMMTRFHHQRVPLVILVCGTACAGKSTIATLLAQRLNLPNVLQTDMVYELLRTSTDAPLASTPVWAREFNSSEELITEFCRECRIVRKGLAGDLKKAMKDGKPIIIEGIHLDPSIYLMDDGNRSQEISHKKGGAGTAEDPSISVSGLENVSTNEDHVENKQSCFYSGGATCSQSPRRCWSPRNSGFERKCSRASRGNFQRTRDLQGSDLGKKEGSVAELLPGEGDKDSDLQASNIPKIEKSASEPIIVPIVLKMAEFDHKALLEEWISTRTFGDKCILQDREKLTSNLKTIQDYLCSFEAQGLTVVNISATTFTQTLDSLHNYLLQCIEQGVSAASSKNRKQKEEE</sequence>
<gene>
    <name evidence="3" type="primary">LOC120278990</name>
</gene>